<feature type="transmembrane region" description="Helical" evidence="1">
    <location>
        <begin position="153"/>
        <end position="172"/>
    </location>
</feature>
<evidence type="ECO:0000313" key="3">
    <source>
        <dbReference type="Proteomes" id="UP000245412"/>
    </source>
</evidence>
<proteinExistence type="predicted"/>
<keyword evidence="1" id="KW-1133">Transmembrane helix</keyword>
<gene>
    <name evidence="2" type="ORF">C7383_104180</name>
</gene>
<feature type="transmembrane region" description="Helical" evidence="1">
    <location>
        <begin position="219"/>
        <end position="238"/>
    </location>
</feature>
<feature type="transmembrane region" description="Helical" evidence="1">
    <location>
        <begin position="179"/>
        <end position="199"/>
    </location>
</feature>
<keyword evidence="1" id="KW-0472">Membrane</keyword>
<keyword evidence="3" id="KW-1185">Reference proteome</keyword>
<protein>
    <submittedName>
        <fullName evidence="2">Uncharacterized protein</fullName>
    </submittedName>
</protein>
<reference evidence="2 3" key="1">
    <citation type="submission" date="2018-05" db="EMBL/GenBank/DDBJ databases">
        <authorList>
            <person name="Goeker M."/>
            <person name="Huntemann M."/>
            <person name="Clum A."/>
            <person name="Pillay M."/>
            <person name="Palaniappan K."/>
            <person name="Varghese N."/>
            <person name="Mikhailova N."/>
            <person name="Stamatis D."/>
            <person name="Reddy T."/>
            <person name="Daum C."/>
            <person name="Shapiro N."/>
            <person name="Ivanova N."/>
            <person name="Kyrpides N."/>
            <person name="Woyke T."/>
        </authorList>
    </citation>
    <scope>NUCLEOTIDE SEQUENCE [LARGE SCALE GENOMIC DNA]</scope>
    <source>
        <strain evidence="2 3">DSM 26524</strain>
    </source>
</reference>
<dbReference type="EMBL" id="QGGY01000004">
    <property type="protein sequence ID" value="PWJ76734.1"/>
    <property type="molecule type" value="Genomic_DNA"/>
</dbReference>
<dbReference type="AlphaFoldDB" id="A0AB73T622"/>
<sequence>MNDQEYLSGVWQKVDEKEMANQIVEYMDTLPKKIGPREFAACLFKEIGIMNLFRNTRDVMFISYAVTFLLMYGSTQYVLGRAEEIYGLAFLISPILYGCTFTLSCIKEKQRNTLVIQMSCKYTFIHIISLRMAAISFLSLAVNYIYVWGLARIYPVSFSRLLILTFTAQVLFASIMSGILFITSRIVCLLSVLVIWYLVNGILYNGIRSLYIRFMEGTSLLIFCMISLIALILYISIIKNMMEEKRRYHNAANM</sequence>
<accession>A0AB73T622</accession>
<evidence type="ECO:0000313" key="2">
    <source>
        <dbReference type="EMBL" id="PWJ76734.1"/>
    </source>
</evidence>
<dbReference type="RefSeq" id="WP_109625877.1">
    <property type="nucleotide sequence ID" value="NZ_JANKBI010000019.1"/>
</dbReference>
<feature type="transmembrane region" description="Helical" evidence="1">
    <location>
        <begin position="127"/>
        <end position="147"/>
    </location>
</feature>
<name>A0AB73T622_9FIRM</name>
<organism evidence="2 3">
    <name type="scientific">Murimonas intestini</name>
    <dbReference type="NCBI Taxonomy" id="1337051"/>
    <lineage>
        <taxon>Bacteria</taxon>
        <taxon>Bacillati</taxon>
        <taxon>Bacillota</taxon>
        <taxon>Clostridia</taxon>
        <taxon>Lachnospirales</taxon>
        <taxon>Lachnospiraceae</taxon>
        <taxon>Murimonas</taxon>
    </lineage>
</organism>
<evidence type="ECO:0000256" key="1">
    <source>
        <dbReference type="SAM" id="Phobius"/>
    </source>
</evidence>
<dbReference type="Proteomes" id="UP000245412">
    <property type="component" value="Unassembled WGS sequence"/>
</dbReference>
<feature type="transmembrane region" description="Helical" evidence="1">
    <location>
        <begin position="59"/>
        <end position="79"/>
    </location>
</feature>
<comment type="caution">
    <text evidence="2">The sequence shown here is derived from an EMBL/GenBank/DDBJ whole genome shotgun (WGS) entry which is preliminary data.</text>
</comment>
<keyword evidence="1" id="KW-0812">Transmembrane</keyword>
<feature type="transmembrane region" description="Helical" evidence="1">
    <location>
        <begin position="85"/>
        <end position="106"/>
    </location>
</feature>